<gene>
    <name evidence="2" type="ORF">NCTC9695_03921</name>
</gene>
<evidence type="ECO:0000256" key="1">
    <source>
        <dbReference type="SAM" id="MobiDB-lite"/>
    </source>
</evidence>
<sequence>MRNVQEQMKLLDRRDIVIRPDLNGYTTASFGDHMAIVERGAEAARKMAKQLSAYSVPEAEYQAWKNKLGRPRYPLLDEVRVEGKDGDFTKVSSLQQSLAFPSGPIPVARPADAWPRSSLEASTTSSATAWTASPDATRWW</sequence>
<protein>
    <submittedName>
        <fullName evidence="2">Uncharacterized protein</fullName>
    </submittedName>
</protein>
<feature type="compositionally biased region" description="Low complexity" evidence="1">
    <location>
        <begin position="117"/>
        <end position="140"/>
    </location>
</feature>
<dbReference type="EMBL" id="LR134182">
    <property type="protein sequence ID" value="VEB43462.1"/>
    <property type="molecule type" value="Genomic_DNA"/>
</dbReference>
<name>A0A3S4HSE7_CHRVL</name>
<proteinExistence type="predicted"/>
<reference evidence="2 3" key="1">
    <citation type="submission" date="2018-12" db="EMBL/GenBank/DDBJ databases">
        <authorList>
            <consortium name="Pathogen Informatics"/>
        </authorList>
    </citation>
    <scope>NUCLEOTIDE SEQUENCE [LARGE SCALE GENOMIC DNA]</scope>
    <source>
        <strain evidence="2 3">NCTC9695</strain>
    </source>
</reference>
<dbReference type="AlphaFoldDB" id="A0A3S4HSE7"/>
<accession>A0A3S4HSE7</accession>
<dbReference type="Proteomes" id="UP000275777">
    <property type="component" value="Chromosome"/>
</dbReference>
<organism evidence="2 3">
    <name type="scientific">Chromobacterium violaceum</name>
    <dbReference type="NCBI Taxonomy" id="536"/>
    <lineage>
        <taxon>Bacteria</taxon>
        <taxon>Pseudomonadati</taxon>
        <taxon>Pseudomonadota</taxon>
        <taxon>Betaproteobacteria</taxon>
        <taxon>Neisseriales</taxon>
        <taxon>Chromobacteriaceae</taxon>
        <taxon>Chromobacterium</taxon>
    </lineage>
</organism>
<feature type="region of interest" description="Disordered" evidence="1">
    <location>
        <begin position="116"/>
        <end position="140"/>
    </location>
</feature>
<evidence type="ECO:0000313" key="3">
    <source>
        <dbReference type="Proteomes" id="UP000275777"/>
    </source>
</evidence>
<evidence type="ECO:0000313" key="2">
    <source>
        <dbReference type="EMBL" id="VEB43462.1"/>
    </source>
</evidence>